<feature type="compositionally biased region" description="Basic and acidic residues" evidence="1">
    <location>
        <begin position="318"/>
        <end position="333"/>
    </location>
</feature>
<keyword evidence="3" id="KW-1185">Reference proteome</keyword>
<organism evidence="2 3">
    <name type="scientific">Trematosphaeria pertusa</name>
    <dbReference type="NCBI Taxonomy" id="390896"/>
    <lineage>
        <taxon>Eukaryota</taxon>
        <taxon>Fungi</taxon>
        <taxon>Dikarya</taxon>
        <taxon>Ascomycota</taxon>
        <taxon>Pezizomycotina</taxon>
        <taxon>Dothideomycetes</taxon>
        <taxon>Pleosporomycetidae</taxon>
        <taxon>Pleosporales</taxon>
        <taxon>Massarineae</taxon>
        <taxon>Trematosphaeriaceae</taxon>
        <taxon>Trematosphaeria</taxon>
    </lineage>
</organism>
<dbReference type="OrthoDB" id="3797806at2759"/>
<protein>
    <recommendedName>
        <fullName evidence="4">Fungal N-terminal domain-containing protein</fullName>
    </recommendedName>
</protein>
<evidence type="ECO:0008006" key="4">
    <source>
        <dbReference type="Google" id="ProtNLM"/>
    </source>
</evidence>
<feature type="region of interest" description="Disordered" evidence="1">
    <location>
        <begin position="318"/>
        <end position="343"/>
    </location>
</feature>
<dbReference type="EMBL" id="ML987202">
    <property type="protein sequence ID" value="KAF2244853.1"/>
    <property type="molecule type" value="Genomic_DNA"/>
</dbReference>
<gene>
    <name evidence="2" type="ORF">BU26DRAFT_553948</name>
</gene>
<reference evidence="2" key="1">
    <citation type="journal article" date="2020" name="Stud. Mycol.">
        <title>101 Dothideomycetes genomes: a test case for predicting lifestyles and emergence of pathogens.</title>
        <authorList>
            <person name="Haridas S."/>
            <person name="Albert R."/>
            <person name="Binder M."/>
            <person name="Bloem J."/>
            <person name="Labutti K."/>
            <person name="Salamov A."/>
            <person name="Andreopoulos B."/>
            <person name="Baker S."/>
            <person name="Barry K."/>
            <person name="Bills G."/>
            <person name="Bluhm B."/>
            <person name="Cannon C."/>
            <person name="Castanera R."/>
            <person name="Culley D."/>
            <person name="Daum C."/>
            <person name="Ezra D."/>
            <person name="Gonzalez J."/>
            <person name="Henrissat B."/>
            <person name="Kuo A."/>
            <person name="Liang C."/>
            <person name="Lipzen A."/>
            <person name="Lutzoni F."/>
            <person name="Magnuson J."/>
            <person name="Mondo S."/>
            <person name="Nolan M."/>
            <person name="Ohm R."/>
            <person name="Pangilinan J."/>
            <person name="Park H.-J."/>
            <person name="Ramirez L."/>
            <person name="Alfaro M."/>
            <person name="Sun H."/>
            <person name="Tritt A."/>
            <person name="Yoshinaga Y."/>
            <person name="Zwiers L.-H."/>
            <person name="Turgeon B."/>
            <person name="Goodwin S."/>
            <person name="Spatafora J."/>
            <person name="Crous P."/>
            <person name="Grigoriev I."/>
        </authorList>
    </citation>
    <scope>NUCLEOTIDE SEQUENCE</scope>
    <source>
        <strain evidence="2">CBS 122368</strain>
    </source>
</reference>
<sequence length="364" mass="39968">MESVGTVAAISQLIIYSGSAVQVIAKLYEAVREGPAAVREYESNISHLLNIIERIQAEEPAAQQQYRQPEHIAALILELTEIAQSALSYISRTQKQGFLGIRWGSIGVSPALSKTFKTLRVKTGILHLALSQEMLANSNRTQSEIIHTIQEKTMAARNFVNGSGRSGTCRRQIRLTFGEVAQSSRAVVGTGWGQNGSEDADVTVNGPIIGEGAKVIAFTAEQADSEAVRIMMRGEATVRENHSRSETQSMHSTAREEITESETQSPYFTIRVDDTQSGEQPTDSDAREGDDRNETQFASITASGDDSEVGAQLENVAIREDNGWNEQSRERAGGRGKQGQLVMERSERTETLEIYQRYNQEDGA</sequence>
<proteinExistence type="predicted"/>
<feature type="region of interest" description="Disordered" evidence="1">
    <location>
        <begin position="237"/>
        <end position="293"/>
    </location>
</feature>
<evidence type="ECO:0000313" key="3">
    <source>
        <dbReference type="Proteomes" id="UP000800094"/>
    </source>
</evidence>
<accession>A0A6A6I5L0</accession>
<dbReference type="RefSeq" id="XP_033679857.1">
    <property type="nucleotide sequence ID" value="XM_033832243.1"/>
</dbReference>
<feature type="compositionally biased region" description="Basic and acidic residues" evidence="1">
    <location>
        <begin position="284"/>
        <end position="293"/>
    </location>
</feature>
<name>A0A6A6I5L0_9PLEO</name>
<dbReference type="AlphaFoldDB" id="A0A6A6I5L0"/>
<evidence type="ECO:0000256" key="1">
    <source>
        <dbReference type="SAM" id="MobiDB-lite"/>
    </source>
</evidence>
<dbReference type="Proteomes" id="UP000800094">
    <property type="component" value="Unassembled WGS sequence"/>
</dbReference>
<dbReference type="GeneID" id="54585573"/>
<evidence type="ECO:0000313" key="2">
    <source>
        <dbReference type="EMBL" id="KAF2244853.1"/>
    </source>
</evidence>